<feature type="transmembrane region" description="Helical" evidence="8">
    <location>
        <begin position="392"/>
        <end position="409"/>
    </location>
</feature>
<evidence type="ECO:0000256" key="8">
    <source>
        <dbReference type="SAM" id="Phobius"/>
    </source>
</evidence>
<keyword evidence="11" id="KW-1185">Reference proteome</keyword>
<comment type="caution">
    <text evidence="10">The sequence shown here is derived from an EMBL/GenBank/DDBJ whole genome shotgun (WGS) entry which is preliminary data.</text>
</comment>
<dbReference type="Proteomes" id="UP001596527">
    <property type="component" value="Unassembled WGS sequence"/>
</dbReference>
<accession>A0ABW2SP71</accession>
<keyword evidence="7 8" id="KW-0472">Membrane</keyword>
<keyword evidence="5 8" id="KW-0812">Transmembrane</keyword>
<evidence type="ECO:0000313" key="11">
    <source>
        <dbReference type="Proteomes" id="UP001596527"/>
    </source>
</evidence>
<feature type="transmembrane region" description="Helical" evidence="8">
    <location>
        <begin position="156"/>
        <end position="180"/>
    </location>
</feature>
<dbReference type="EMBL" id="JBHTEF010000001">
    <property type="protein sequence ID" value="MFC7581939.1"/>
    <property type="molecule type" value="Genomic_DNA"/>
</dbReference>
<evidence type="ECO:0000256" key="2">
    <source>
        <dbReference type="ARBA" id="ARBA00006236"/>
    </source>
</evidence>
<dbReference type="Gene3D" id="1.20.1720.10">
    <property type="entry name" value="Multidrug resistance protein D"/>
    <property type="match status" value="1"/>
</dbReference>
<dbReference type="Pfam" id="PF07690">
    <property type="entry name" value="MFS_1"/>
    <property type="match status" value="1"/>
</dbReference>
<protein>
    <submittedName>
        <fullName evidence="10">Multidrug effflux MFS transporter</fullName>
    </submittedName>
</protein>
<dbReference type="InterPro" id="IPR011701">
    <property type="entry name" value="MFS"/>
</dbReference>
<comment type="similarity">
    <text evidence="2">Belongs to the major facilitator superfamily. Bcr/CmlA family.</text>
</comment>
<feature type="transmembrane region" description="Helical" evidence="8">
    <location>
        <begin position="239"/>
        <end position="263"/>
    </location>
</feature>
<evidence type="ECO:0000256" key="6">
    <source>
        <dbReference type="ARBA" id="ARBA00022989"/>
    </source>
</evidence>
<sequence>MGIADRRTEAAVIPGLPRGDEGAERAPLSAGLLAALALLSAFTPIAMDLYLPAFPQMAQDLAVGSGQIQQTMTAFLVGACVGQFAFGPLSDRLGRRGPLLAGTALAVLASAGAALSPESDLLILARFLQGLTSAAGMVIGRAVIADRAVGRDAARGFTLVTTVNAVVPVLAPFTGSLVLGLGGWRAVLGVIAVVAAMTLVAVVVQVPESLPLSRRAHRRAPDGQARDGDRPRALTSRQYLTHMLCFVFAFATLMAYISSSSFLYQDVMGWSPVEYGLLFGMNGLVMTIVSIWAMRRMRVTEPARLLDAGLAVLVTGAAGLLAVAVVGVDPRWLMVPLIVVVASLGLVMGSSTSIALAAAPHSSGSASAVLGGVQFGMAAVISWLLAATSSEARPLAVIVFATAVIALLLRRAGAREAGAVGRRAASDPS</sequence>
<dbReference type="InterPro" id="IPR004812">
    <property type="entry name" value="Efflux_drug-R_Bcr/CmlA"/>
</dbReference>
<feature type="transmembrane region" description="Helical" evidence="8">
    <location>
        <begin position="305"/>
        <end position="326"/>
    </location>
</feature>
<dbReference type="SUPFAM" id="SSF103473">
    <property type="entry name" value="MFS general substrate transporter"/>
    <property type="match status" value="1"/>
</dbReference>
<proteinExistence type="inferred from homology"/>
<feature type="transmembrane region" description="Helical" evidence="8">
    <location>
        <begin position="28"/>
        <end position="47"/>
    </location>
</feature>
<feature type="transmembrane region" description="Helical" evidence="8">
    <location>
        <begin position="186"/>
        <end position="206"/>
    </location>
</feature>
<dbReference type="RefSeq" id="WP_380975663.1">
    <property type="nucleotide sequence ID" value="NZ_JBHTEF010000001.1"/>
</dbReference>
<dbReference type="PANTHER" id="PTHR23502:SF132">
    <property type="entry name" value="POLYAMINE TRANSPORTER 2-RELATED"/>
    <property type="match status" value="1"/>
</dbReference>
<organism evidence="10 11">
    <name type="scientific">Schaalia naturae</name>
    <dbReference type="NCBI Taxonomy" id="635203"/>
    <lineage>
        <taxon>Bacteria</taxon>
        <taxon>Bacillati</taxon>
        <taxon>Actinomycetota</taxon>
        <taxon>Actinomycetes</taxon>
        <taxon>Actinomycetales</taxon>
        <taxon>Actinomycetaceae</taxon>
        <taxon>Schaalia</taxon>
    </lineage>
</organism>
<gene>
    <name evidence="10" type="ORF">ACFQWG_12110</name>
</gene>
<evidence type="ECO:0000256" key="1">
    <source>
        <dbReference type="ARBA" id="ARBA00004651"/>
    </source>
</evidence>
<dbReference type="InterPro" id="IPR036259">
    <property type="entry name" value="MFS_trans_sf"/>
</dbReference>
<feature type="transmembrane region" description="Helical" evidence="8">
    <location>
        <begin position="67"/>
        <end position="86"/>
    </location>
</feature>
<dbReference type="CDD" id="cd17320">
    <property type="entry name" value="MFS_MdfA_MDR_like"/>
    <property type="match status" value="1"/>
</dbReference>
<evidence type="ECO:0000256" key="5">
    <source>
        <dbReference type="ARBA" id="ARBA00022692"/>
    </source>
</evidence>
<feature type="transmembrane region" description="Helical" evidence="8">
    <location>
        <begin position="98"/>
        <end position="115"/>
    </location>
</feature>
<reference evidence="11" key="1">
    <citation type="journal article" date="2019" name="Int. J. Syst. Evol. Microbiol.">
        <title>The Global Catalogue of Microorganisms (GCM) 10K type strain sequencing project: providing services to taxonomists for standard genome sequencing and annotation.</title>
        <authorList>
            <consortium name="The Broad Institute Genomics Platform"/>
            <consortium name="The Broad Institute Genome Sequencing Center for Infectious Disease"/>
            <person name="Wu L."/>
            <person name="Ma J."/>
        </authorList>
    </citation>
    <scope>NUCLEOTIDE SEQUENCE [LARGE SCALE GENOMIC DNA]</scope>
    <source>
        <strain evidence="11">CCUG 56698</strain>
    </source>
</reference>
<feature type="transmembrane region" description="Helical" evidence="8">
    <location>
        <begin position="275"/>
        <end position="293"/>
    </location>
</feature>
<feature type="transmembrane region" description="Helical" evidence="8">
    <location>
        <begin position="366"/>
        <end position="386"/>
    </location>
</feature>
<feature type="domain" description="Major facilitator superfamily (MFS) profile" evidence="9">
    <location>
        <begin position="32"/>
        <end position="418"/>
    </location>
</feature>
<evidence type="ECO:0000256" key="7">
    <source>
        <dbReference type="ARBA" id="ARBA00023136"/>
    </source>
</evidence>
<evidence type="ECO:0000256" key="4">
    <source>
        <dbReference type="ARBA" id="ARBA00022475"/>
    </source>
</evidence>
<evidence type="ECO:0000313" key="10">
    <source>
        <dbReference type="EMBL" id="MFC7581939.1"/>
    </source>
</evidence>
<dbReference type="NCBIfam" id="TIGR00710">
    <property type="entry name" value="efflux_Bcr_CflA"/>
    <property type="match status" value="1"/>
</dbReference>
<dbReference type="PROSITE" id="PS50850">
    <property type="entry name" value="MFS"/>
    <property type="match status" value="1"/>
</dbReference>
<feature type="transmembrane region" description="Helical" evidence="8">
    <location>
        <begin position="121"/>
        <end position="144"/>
    </location>
</feature>
<keyword evidence="3" id="KW-0813">Transport</keyword>
<dbReference type="PANTHER" id="PTHR23502">
    <property type="entry name" value="MAJOR FACILITATOR SUPERFAMILY"/>
    <property type="match status" value="1"/>
</dbReference>
<keyword evidence="6 8" id="KW-1133">Transmembrane helix</keyword>
<evidence type="ECO:0000256" key="3">
    <source>
        <dbReference type="ARBA" id="ARBA00022448"/>
    </source>
</evidence>
<dbReference type="InterPro" id="IPR020846">
    <property type="entry name" value="MFS_dom"/>
</dbReference>
<feature type="transmembrane region" description="Helical" evidence="8">
    <location>
        <begin position="332"/>
        <end position="359"/>
    </location>
</feature>
<evidence type="ECO:0000259" key="9">
    <source>
        <dbReference type="PROSITE" id="PS50850"/>
    </source>
</evidence>
<comment type="subcellular location">
    <subcellularLocation>
        <location evidence="1">Cell membrane</location>
        <topology evidence="1">Multi-pass membrane protein</topology>
    </subcellularLocation>
</comment>
<keyword evidence="4" id="KW-1003">Cell membrane</keyword>
<name>A0ABW2SP71_9ACTO</name>